<feature type="compositionally biased region" description="Low complexity" evidence="10">
    <location>
        <begin position="306"/>
        <end position="318"/>
    </location>
</feature>
<dbReference type="Pfam" id="PF01514">
    <property type="entry name" value="YscJ_FliF"/>
    <property type="match status" value="1"/>
</dbReference>
<comment type="caution">
    <text evidence="14">The sequence shown here is derived from an EMBL/GenBank/DDBJ whole genome shotgun (WGS) entry which is preliminary data.</text>
</comment>
<evidence type="ECO:0000256" key="8">
    <source>
        <dbReference type="ARBA" id="ARBA00023143"/>
    </source>
</evidence>
<feature type="region of interest" description="Disordered" evidence="10">
    <location>
        <begin position="287"/>
        <end position="365"/>
    </location>
</feature>
<evidence type="ECO:0000256" key="5">
    <source>
        <dbReference type="ARBA" id="ARBA00022692"/>
    </source>
</evidence>
<keyword evidence="14" id="KW-0969">Cilium</keyword>
<name>E7RX72_9BURK</name>
<evidence type="ECO:0000259" key="12">
    <source>
        <dbReference type="Pfam" id="PF01514"/>
    </source>
</evidence>
<evidence type="ECO:0000256" key="7">
    <source>
        <dbReference type="ARBA" id="ARBA00023136"/>
    </source>
</evidence>
<evidence type="ECO:0000256" key="2">
    <source>
        <dbReference type="ARBA" id="ARBA00004651"/>
    </source>
</evidence>
<dbReference type="GO" id="GO:0071973">
    <property type="term" value="P:bacterial-type flagellum-dependent cell motility"/>
    <property type="evidence" value="ECO:0007669"/>
    <property type="project" value="InterPro"/>
</dbReference>
<dbReference type="Proteomes" id="UP000011021">
    <property type="component" value="Unassembled WGS sequence"/>
</dbReference>
<dbReference type="GO" id="GO:0003774">
    <property type="term" value="F:cytoskeletal motor activity"/>
    <property type="evidence" value="ECO:0007669"/>
    <property type="project" value="InterPro"/>
</dbReference>
<gene>
    <name evidence="14" type="primary">fliF</name>
    <name evidence="14" type="ORF">HMPREF0551_1285</name>
</gene>
<feature type="compositionally biased region" description="Polar residues" evidence="10">
    <location>
        <begin position="287"/>
        <end position="305"/>
    </location>
</feature>
<dbReference type="NCBIfam" id="TIGR00206">
    <property type="entry name" value="fliF"/>
    <property type="match status" value="1"/>
</dbReference>
<feature type="transmembrane region" description="Helical" evidence="11">
    <location>
        <begin position="473"/>
        <end position="491"/>
    </location>
</feature>
<evidence type="ECO:0000256" key="10">
    <source>
        <dbReference type="SAM" id="MobiDB-lite"/>
    </source>
</evidence>
<evidence type="ECO:0000256" key="3">
    <source>
        <dbReference type="ARBA" id="ARBA00007971"/>
    </source>
</evidence>
<dbReference type="GO" id="GO:0005886">
    <property type="term" value="C:plasma membrane"/>
    <property type="evidence" value="ECO:0007669"/>
    <property type="project" value="UniProtKB-SubCell"/>
</dbReference>
<dbReference type="STRING" id="887898.HMPREF0551_1285"/>
<proteinExistence type="inferred from homology"/>
<reference evidence="14 15" key="1">
    <citation type="submission" date="2010-12" db="EMBL/GenBank/DDBJ databases">
        <authorList>
            <person name="Muzny D."/>
            <person name="Qin X."/>
            <person name="Deng J."/>
            <person name="Jiang H."/>
            <person name="Liu Y."/>
            <person name="Qu J."/>
            <person name="Song X.-Z."/>
            <person name="Zhang L."/>
            <person name="Thornton R."/>
            <person name="Coyle M."/>
            <person name="Francisco L."/>
            <person name="Jackson L."/>
            <person name="Javaid M."/>
            <person name="Korchina V."/>
            <person name="Kovar C."/>
            <person name="Mata R."/>
            <person name="Mathew T."/>
            <person name="Ngo R."/>
            <person name="Nguyen L."/>
            <person name="Nguyen N."/>
            <person name="Okwuonu G."/>
            <person name="Ongeri F."/>
            <person name="Pham C."/>
            <person name="Simmons D."/>
            <person name="Wilczek-Boney K."/>
            <person name="Hale W."/>
            <person name="Jakkamsetti A."/>
            <person name="Pham P."/>
            <person name="Ruth R."/>
            <person name="San Lucas F."/>
            <person name="Warren J."/>
            <person name="Zhang J."/>
            <person name="Zhao Z."/>
            <person name="Zhou C."/>
            <person name="Zhu D."/>
            <person name="Lee S."/>
            <person name="Bess C."/>
            <person name="Blankenburg K."/>
            <person name="Forbes L."/>
            <person name="Fu Q."/>
            <person name="Gubbala S."/>
            <person name="Hirani K."/>
            <person name="Jayaseelan J.C."/>
            <person name="Lara F."/>
            <person name="Munidasa M."/>
            <person name="Palculict T."/>
            <person name="Patil S."/>
            <person name="Pu L.-L."/>
            <person name="Saada N."/>
            <person name="Tang L."/>
            <person name="Weissenberger G."/>
            <person name="Zhu Y."/>
            <person name="Hemphill L."/>
            <person name="Shang Y."/>
            <person name="Youmans B."/>
            <person name="Ayvaz T."/>
            <person name="Ross M."/>
            <person name="Santibanez J."/>
            <person name="Aqrawi P."/>
            <person name="Gross S."/>
            <person name="Joshi V."/>
            <person name="Fowler G."/>
            <person name="Nazareth L."/>
            <person name="Reid J."/>
            <person name="Worley K."/>
            <person name="Petrosino J."/>
            <person name="Highlander S."/>
            <person name="Gibbs R."/>
        </authorList>
    </citation>
    <scope>NUCLEOTIDE SEQUENCE [LARGE SCALE GENOMIC DNA]</scope>
    <source>
        <strain evidence="14 15">ATCC 51599</strain>
    </source>
</reference>
<dbReference type="InterPro" id="IPR013556">
    <property type="entry name" value="Flag_M-ring_C"/>
</dbReference>
<dbReference type="InterPro" id="IPR043427">
    <property type="entry name" value="YscJ/FliF"/>
</dbReference>
<dbReference type="GO" id="GO:0009431">
    <property type="term" value="C:bacterial-type flagellum basal body, MS ring"/>
    <property type="evidence" value="ECO:0007669"/>
    <property type="project" value="InterPro"/>
</dbReference>
<protein>
    <recommendedName>
        <fullName evidence="9">Flagellar M-ring protein</fullName>
    </recommendedName>
</protein>
<comment type="similarity">
    <text evidence="3 9">Belongs to the FliF family.</text>
</comment>
<dbReference type="PANTHER" id="PTHR30046:SF0">
    <property type="entry name" value="FLAGELLAR M-RING PROTEIN"/>
    <property type="match status" value="1"/>
</dbReference>
<dbReference type="InterPro" id="IPR000067">
    <property type="entry name" value="FlgMring_FliF"/>
</dbReference>
<evidence type="ECO:0000256" key="1">
    <source>
        <dbReference type="ARBA" id="ARBA00004117"/>
    </source>
</evidence>
<feature type="domain" description="Flagellar M-ring N-terminal" evidence="12">
    <location>
        <begin position="53"/>
        <end position="227"/>
    </location>
</feature>
<dbReference type="AlphaFoldDB" id="E7RX72"/>
<feature type="transmembrane region" description="Helical" evidence="11">
    <location>
        <begin position="34"/>
        <end position="52"/>
    </location>
</feature>
<sequence>MCRMSTSNPAMATNTLPASVSPFAQMPAATKIKAGAGVIALGAVAVSAWLWSQQPDWKVLYNNLPDREGGAVIAQLVQMNVPYKYTEGGGAIMVPANMVNDARLRLAAQGLPASDTTGYELLEKQRFGTTQFQERLNFQRGLEGELARSIQSLAAVKQARVHLAMPVQSGFLREQQKPSASVMLTLYPGRTLERGQVQGILALVASSVPDMSPKQVSVVDQYGKLLSDLDGDGSEMNTAQINYRNRIESTLTRRIDDLLAPIVGDGNIRAQVAADIDFTQSEATAETYAPNQNPGAAAMRSQQTMASRDGSGASDAAGGVPGALSNQPPATVSAPINGAAQATRAAGSASSADGGTGVSTRQESVTNYEVDRTVKVTRNQTGTIRRLSVAVLVNQKQTKGDDGKEVSTPLTPLEMQSIEALVKQAVGFSAERGDSVQVVNAAFTKRPEVVDPEVPLWKDPETVSLAKDLGKQFGFVLLALIILMMFIRPALQAMKKPAPAAGNNLDAKVDEQLELPSPEGSTKGGVQRLEVNPEQGMGMTIAQHNALQLARTDPTAVATVVRNWVNGTNPDNPA</sequence>
<keyword evidence="7 11" id="KW-0472">Membrane</keyword>
<dbReference type="PANTHER" id="PTHR30046">
    <property type="entry name" value="FLAGELLAR M-RING PROTEIN"/>
    <property type="match status" value="1"/>
</dbReference>
<keyword evidence="14" id="KW-0282">Flagellum</keyword>
<keyword evidence="5 11" id="KW-0812">Transmembrane</keyword>
<keyword evidence="4" id="KW-1003">Cell membrane</keyword>
<dbReference type="Gene3D" id="3.30.300.30">
    <property type="match status" value="1"/>
</dbReference>
<dbReference type="HOGENOM" id="CLU_028108_1_0_4"/>
<comment type="function">
    <text evidence="9">The M ring may be actively involved in energy transduction.</text>
</comment>
<keyword evidence="14" id="KW-0966">Cell projection</keyword>
<evidence type="ECO:0000259" key="13">
    <source>
        <dbReference type="Pfam" id="PF08345"/>
    </source>
</evidence>
<keyword evidence="8 9" id="KW-0975">Bacterial flagellum</keyword>
<dbReference type="PIRSF" id="PIRSF004862">
    <property type="entry name" value="FliF"/>
    <property type="match status" value="1"/>
</dbReference>
<evidence type="ECO:0000256" key="11">
    <source>
        <dbReference type="SAM" id="Phobius"/>
    </source>
</evidence>
<feature type="compositionally biased region" description="Low complexity" evidence="10">
    <location>
        <begin position="338"/>
        <end position="353"/>
    </location>
</feature>
<evidence type="ECO:0000256" key="9">
    <source>
        <dbReference type="PIRNR" id="PIRNR004862"/>
    </source>
</evidence>
<keyword evidence="6 11" id="KW-1133">Transmembrane helix</keyword>
<dbReference type="PRINTS" id="PR01009">
    <property type="entry name" value="FLGMRINGFLIF"/>
</dbReference>
<evidence type="ECO:0000256" key="4">
    <source>
        <dbReference type="ARBA" id="ARBA00022475"/>
    </source>
</evidence>
<organism evidence="14 15">
    <name type="scientific">Lautropia mirabilis ATCC 51599</name>
    <dbReference type="NCBI Taxonomy" id="887898"/>
    <lineage>
        <taxon>Bacteria</taxon>
        <taxon>Pseudomonadati</taxon>
        <taxon>Pseudomonadota</taxon>
        <taxon>Betaproteobacteria</taxon>
        <taxon>Burkholderiales</taxon>
        <taxon>Burkholderiaceae</taxon>
        <taxon>Lautropia</taxon>
    </lineage>
</organism>
<dbReference type="InterPro" id="IPR006182">
    <property type="entry name" value="FliF_N_dom"/>
</dbReference>
<comment type="subcellular location">
    <subcellularLocation>
        <location evidence="1 9">Bacterial flagellum basal body</location>
    </subcellularLocation>
    <subcellularLocation>
        <location evidence="2">Cell membrane</location>
        <topology evidence="2">Multi-pass membrane protein</topology>
    </subcellularLocation>
</comment>
<dbReference type="eggNOG" id="COG1766">
    <property type="taxonomic scope" value="Bacteria"/>
</dbReference>
<accession>E7RX72</accession>
<evidence type="ECO:0000313" key="15">
    <source>
        <dbReference type="Proteomes" id="UP000011021"/>
    </source>
</evidence>
<evidence type="ECO:0000256" key="6">
    <source>
        <dbReference type="ARBA" id="ARBA00022989"/>
    </source>
</evidence>
<dbReference type="EMBL" id="AEQP01000008">
    <property type="protein sequence ID" value="EFV94868.1"/>
    <property type="molecule type" value="Genomic_DNA"/>
</dbReference>
<feature type="domain" description="Flagellar M-ring C-terminal" evidence="13">
    <location>
        <begin position="259"/>
        <end position="443"/>
    </location>
</feature>
<evidence type="ECO:0000313" key="14">
    <source>
        <dbReference type="EMBL" id="EFV94868.1"/>
    </source>
</evidence>
<dbReference type="Pfam" id="PF08345">
    <property type="entry name" value="YscJ_FliF_C"/>
    <property type="match status" value="1"/>
</dbReference>
<keyword evidence="15" id="KW-1185">Reference proteome</keyword>
<dbReference type="InterPro" id="IPR045851">
    <property type="entry name" value="AMP-bd_C_sf"/>
</dbReference>